<keyword evidence="13" id="KW-1185">Reference proteome</keyword>
<dbReference type="InterPro" id="IPR013783">
    <property type="entry name" value="Ig-like_fold"/>
</dbReference>
<dbReference type="SMART" id="SM00409">
    <property type="entry name" value="IG"/>
    <property type="match status" value="2"/>
</dbReference>
<keyword evidence="6" id="KW-1015">Disulfide bond</keyword>
<evidence type="ECO:0000256" key="9">
    <source>
        <dbReference type="SAM" id="Phobius"/>
    </source>
</evidence>
<feature type="signal peptide" evidence="10">
    <location>
        <begin position="1"/>
        <end position="15"/>
    </location>
</feature>
<name>A0A401NNK0_SCYTO</name>
<evidence type="ECO:0000256" key="4">
    <source>
        <dbReference type="ARBA" id="ARBA00022989"/>
    </source>
</evidence>
<sequence length="280" mass="31085">MKLFTLVLLVAVTNGKPLDVETQKNMTVLLGASVTFSCTSHLEDILQVTWQKLNGQSEINIATFSEKFGPNVLESFIGRVTFTQSKRQVSTIVLSGMKLEDEGCYQCVFNSFKSGQNTVKTCLTVNVKDINVETEGNMTAVLGGNAIFNCTSGIKDILQVTWQKLNGQSEDNIATVSEKFEANFSGAFIGRAAFQPSKMQESVIVLSGVKLEDEGCYQCIFNTSRRGQNIGKTCLTVYAQTKSQLHIWIISVLVTILIVIFILSLYYFKKRTHKPRDCQT</sequence>
<evidence type="ECO:0000256" key="10">
    <source>
        <dbReference type="SAM" id="SignalP"/>
    </source>
</evidence>
<evidence type="ECO:0000256" key="1">
    <source>
        <dbReference type="ARBA" id="ARBA00004167"/>
    </source>
</evidence>
<dbReference type="SMART" id="SM00406">
    <property type="entry name" value="IGv"/>
    <property type="match status" value="2"/>
</dbReference>
<dbReference type="GO" id="GO:0150079">
    <property type="term" value="P:negative regulation of neuroinflammatory response"/>
    <property type="evidence" value="ECO:0007669"/>
    <property type="project" value="TreeGrafter"/>
</dbReference>
<evidence type="ECO:0000313" key="12">
    <source>
        <dbReference type="EMBL" id="GCB62439.1"/>
    </source>
</evidence>
<dbReference type="PROSITE" id="PS50835">
    <property type="entry name" value="IG_LIKE"/>
    <property type="match status" value="1"/>
</dbReference>
<keyword evidence="7" id="KW-0325">Glycoprotein</keyword>
<dbReference type="PANTHER" id="PTHR46841">
    <property type="entry name" value="OX-2 MEMBRANE GLYCOPROTEIN"/>
    <property type="match status" value="1"/>
</dbReference>
<dbReference type="PANTHER" id="PTHR46841:SF7">
    <property type="entry name" value="IG-LIKE DOMAIN-CONTAINING PROTEIN"/>
    <property type="match status" value="1"/>
</dbReference>
<dbReference type="InterPro" id="IPR003598">
    <property type="entry name" value="Ig_sub2"/>
</dbReference>
<feature type="transmembrane region" description="Helical" evidence="9">
    <location>
        <begin position="245"/>
        <end position="268"/>
    </location>
</feature>
<evidence type="ECO:0000256" key="2">
    <source>
        <dbReference type="ARBA" id="ARBA00022692"/>
    </source>
</evidence>
<dbReference type="OrthoDB" id="8749387at2759"/>
<evidence type="ECO:0000256" key="5">
    <source>
        <dbReference type="ARBA" id="ARBA00023136"/>
    </source>
</evidence>
<proteinExistence type="predicted"/>
<dbReference type="Pfam" id="PF07686">
    <property type="entry name" value="V-set"/>
    <property type="match status" value="2"/>
</dbReference>
<comment type="subcellular location">
    <subcellularLocation>
        <location evidence="1">Membrane</location>
        <topology evidence="1">Single-pass membrane protein</topology>
    </subcellularLocation>
</comment>
<dbReference type="SMART" id="SM00408">
    <property type="entry name" value="IGc2"/>
    <property type="match status" value="2"/>
</dbReference>
<dbReference type="Gene3D" id="2.60.40.10">
    <property type="entry name" value="Immunoglobulins"/>
    <property type="match status" value="2"/>
</dbReference>
<keyword evidence="5 9" id="KW-0472">Membrane</keyword>
<dbReference type="InterPro" id="IPR007110">
    <property type="entry name" value="Ig-like_dom"/>
</dbReference>
<evidence type="ECO:0000256" key="7">
    <source>
        <dbReference type="ARBA" id="ARBA00023180"/>
    </source>
</evidence>
<dbReference type="AlphaFoldDB" id="A0A401NNK0"/>
<evidence type="ECO:0000256" key="6">
    <source>
        <dbReference type="ARBA" id="ARBA00023157"/>
    </source>
</evidence>
<dbReference type="GO" id="GO:0034113">
    <property type="term" value="P:heterotypic cell-cell adhesion"/>
    <property type="evidence" value="ECO:0007669"/>
    <property type="project" value="TreeGrafter"/>
</dbReference>
<comment type="caution">
    <text evidence="12">The sequence shown here is derived from an EMBL/GenBank/DDBJ whole genome shotgun (WGS) entry which is preliminary data.</text>
</comment>
<dbReference type="InterPro" id="IPR003599">
    <property type="entry name" value="Ig_sub"/>
</dbReference>
<dbReference type="InterPro" id="IPR036179">
    <property type="entry name" value="Ig-like_dom_sf"/>
</dbReference>
<dbReference type="GO" id="GO:0098632">
    <property type="term" value="F:cell-cell adhesion mediator activity"/>
    <property type="evidence" value="ECO:0007669"/>
    <property type="project" value="InterPro"/>
</dbReference>
<dbReference type="SUPFAM" id="SSF48726">
    <property type="entry name" value="Immunoglobulin"/>
    <property type="match status" value="2"/>
</dbReference>
<feature type="domain" description="Ig-like" evidence="11">
    <location>
        <begin position="17"/>
        <end position="124"/>
    </location>
</feature>
<evidence type="ECO:0000256" key="3">
    <source>
        <dbReference type="ARBA" id="ARBA00022729"/>
    </source>
</evidence>
<organism evidence="12 13">
    <name type="scientific">Scyliorhinus torazame</name>
    <name type="common">Cloudy catshark</name>
    <name type="synonym">Catulus torazame</name>
    <dbReference type="NCBI Taxonomy" id="75743"/>
    <lineage>
        <taxon>Eukaryota</taxon>
        <taxon>Metazoa</taxon>
        <taxon>Chordata</taxon>
        <taxon>Craniata</taxon>
        <taxon>Vertebrata</taxon>
        <taxon>Chondrichthyes</taxon>
        <taxon>Elasmobranchii</taxon>
        <taxon>Galeomorphii</taxon>
        <taxon>Galeoidea</taxon>
        <taxon>Carcharhiniformes</taxon>
        <taxon>Scyliorhinidae</taxon>
        <taxon>Scyliorhinus</taxon>
    </lineage>
</organism>
<dbReference type="EMBL" id="BFAA01001247">
    <property type="protein sequence ID" value="GCB62439.1"/>
    <property type="molecule type" value="Genomic_DNA"/>
</dbReference>
<dbReference type="OMA" id="KCIVHHQ"/>
<dbReference type="GO" id="GO:0043025">
    <property type="term" value="C:neuronal cell body"/>
    <property type="evidence" value="ECO:0007669"/>
    <property type="project" value="TreeGrafter"/>
</dbReference>
<dbReference type="GO" id="GO:0030424">
    <property type="term" value="C:axon"/>
    <property type="evidence" value="ECO:0007669"/>
    <property type="project" value="TreeGrafter"/>
</dbReference>
<evidence type="ECO:0000313" key="13">
    <source>
        <dbReference type="Proteomes" id="UP000288216"/>
    </source>
</evidence>
<keyword evidence="8" id="KW-0393">Immunoglobulin domain</keyword>
<gene>
    <name evidence="12" type="ORF">scyTo_0004248</name>
</gene>
<protein>
    <recommendedName>
        <fullName evidence="11">Ig-like domain-containing protein</fullName>
    </recommendedName>
</protein>
<accession>A0A401NNK0</accession>
<keyword evidence="3 10" id="KW-0732">Signal</keyword>
<dbReference type="Proteomes" id="UP000288216">
    <property type="component" value="Unassembled WGS sequence"/>
</dbReference>
<reference evidence="12 13" key="1">
    <citation type="journal article" date="2018" name="Nat. Ecol. Evol.">
        <title>Shark genomes provide insights into elasmobranch evolution and the origin of vertebrates.</title>
        <authorList>
            <person name="Hara Y"/>
            <person name="Yamaguchi K"/>
            <person name="Onimaru K"/>
            <person name="Kadota M"/>
            <person name="Koyanagi M"/>
            <person name="Keeley SD"/>
            <person name="Tatsumi K"/>
            <person name="Tanaka K"/>
            <person name="Motone F"/>
            <person name="Kageyama Y"/>
            <person name="Nozu R"/>
            <person name="Adachi N"/>
            <person name="Nishimura O"/>
            <person name="Nakagawa R"/>
            <person name="Tanegashima C"/>
            <person name="Kiyatake I"/>
            <person name="Matsumoto R"/>
            <person name="Murakumo K"/>
            <person name="Nishida K"/>
            <person name="Terakita A"/>
            <person name="Kuratani S"/>
            <person name="Sato K"/>
            <person name="Hyodo S Kuraku.S."/>
        </authorList>
    </citation>
    <scope>NUCLEOTIDE SEQUENCE [LARGE SCALE GENOMIC DNA]</scope>
</reference>
<keyword evidence="4 9" id="KW-1133">Transmembrane helix</keyword>
<dbReference type="STRING" id="75743.A0A401NNK0"/>
<dbReference type="InterPro" id="IPR047164">
    <property type="entry name" value="OX2G-like"/>
</dbReference>
<dbReference type="InterPro" id="IPR013106">
    <property type="entry name" value="Ig_V-set"/>
</dbReference>
<feature type="chain" id="PRO_5019459500" description="Ig-like domain-containing protein" evidence="10">
    <location>
        <begin position="16"/>
        <end position="280"/>
    </location>
</feature>
<dbReference type="GO" id="GO:0009986">
    <property type="term" value="C:cell surface"/>
    <property type="evidence" value="ECO:0007669"/>
    <property type="project" value="TreeGrafter"/>
</dbReference>
<evidence type="ECO:0000256" key="8">
    <source>
        <dbReference type="ARBA" id="ARBA00023319"/>
    </source>
</evidence>
<dbReference type="GO" id="GO:0016020">
    <property type="term" value="C:membrane"/>
    <property type="evidence" value="ECO:0007669"/>
    <property type="project" value="UniProtKB-SubCell"/>
</dbReference>
<evidence type="ECO:0000259" key="11">
    <source>
        <dbReference type="PROSITE" id="PS50835"/>
    </source>
</evidence>
<keyword evidence="2 9" id="KW-0812">Transmembrane</keyword>